<dbReference type="PANTHER" id="PTHR30026">
    <property type="entry name" value="OUTER MEMBRANE PROTEIN TOLC"/>
    <property type="match status" value="1"/>
</dbReference>
<keyword evidence="5" id="KW-0998">Cell outer membrane</keyword>
<keyword evidence="4" id="KW-0472">Membrane</keyword>
<accession>A0A645GUA8</accession>
<evidence type="ECO:0000256" key="1">
    <source>
        <dbReference type="ARBA" id="ARBA00004442"/>
    </source>
</evidence>
<dbReference type="InterPro" id="IPR051906">
    <property type="entry name" value="TolC-like"/>
</dbReference>
<evidence type="ECO:0000256" key="5">
    <source>
        <dbReference type="ARBA" id="ARBA00023237"/>
    </source>
</evidence>
<dbReference type="GO" id="GO:1990281">
    <property type="term" value="C:efflux pump complex"/>
    <property type="evidence" value="ECO:0007669"/>
    <property type="project" value="TreeGrafter"/>
</dbReference>
<evidence type="ECO:0000256" key="3">
    <source>
        <dbReference type="ARBA" id="ARBA00022692"/>
    </source>
</evidence>
<organism evidence="6">
    <name type="scientific">bioreactor metagenome</name>
    <dbReference type="NCBI Taxonomy" id="1076179"/>
    <lineage>
        <taxon>unclassified sequences</taxon>
        <taxon>metagenomes</taxon>
        <taxon>ecological metagenomes</taxon>
    </lineage>
</organism>
<protein>
    <recommendedName>
        <fullName evidence="7">Outer membrane efflux protein BepC</fullName>
    </recommendedName>
</protein>
<dbReference type="GO" id="GO:0015288">
    <property type="term" value="F:porin activity"/>
    <property type="evidence" value="ECO:0007669"/>
    <property type="project" value="TreeGrafter"/>
</dbReference>
<evidence type="ECO:0000313" key="6">
    <source>
        <dbReference type="EMBL" id="MPN30441.1"/>
    </source>
</evidence>
<proteinExistence type="predicted"/>
<dbReference type="EMBL" id="VSSQ01081555">
    <property type="protein sequence ID" value="MPN30441.1"/>
    <property type="molecule type" value="Genomic_DNA"/>
</dbReference>
<sequence length="131" mass="15057">MYNNSWQVGVSLSFDIDNLFKTKRQVNLSRSQVRTSREALTYALQNIEIGVNAAYRKYKEAEQQVLLMDESRKLANENYEIVRNKYLNQLAITAEMTDASNAKLNADLEYANAVINTVFQYYSLLKTTGNI</sequence>
<dbReference type="GO" id="GO:0015562">
    <property type="term" value="F:efflux transmembrane transporter activity"/>
    <property type="evidence" value="ECO:0007669"/>
    <property type="project" value="InterPro"/>
</dbReference>
<dbReference type="AlphaFoldDB" id="A0A645GUA8"/>
<reference evidence="6" key="1">
    <citation type="submission" date="2019-08" db="EMBL/GenBank/DDBJ databases">
        <authorList>
            <person name="Kucharzyk K."/>
            <person name="Murdoch R.W."/>
            <person name="Higgins S."/>
            <person name="Loffler F."/>
        </authorList>
    </citation>
    <scope>NUCLEOTIDE SEQUENCE</scope>
</reference>
<comment type="subcellular location">
    <subcellularLocation>
        <location evidence="1">Cell outer membrane</location>
    </subcellularLocation>
</comment>
<evidence type="ECO:0000256" key="2">
    <source>
        <dbReference type="ARBA" id="ARBA00022452"/>
    </source>
</evidence>
<comment type="caution">
    <text evidence="6">The sequence shown here is derived from an EMBL/GenBank/DDBJ whole genome shotgun (WGS) entry which is preliminary data.</text>
</comment>
<evidence type="ECO:0008006" key="7">
    <source>
        <dbReference type="Google" id="ProtNLM"/>
    </source>
</evidence>
<keyword evidence="2" id="KW-1134">Transmembrane beta strand</keyword>
<dbReference type="Gene3D" id="1.20.1600.10">
    <property type="entry name" value="Outer membrane efflux proteins (OEP)"/>
    <property type="match status" value="1"/>
</dbReference>
<dbReference type="GO" id="GO:0009279">
    <property type="term" value="C:cell outer membrane"/>
    <property type="evidence" value="ECO:0007669"/>
    <property type="project" value="UniProtKB-SubCell"/>
</dbReference>
<gene>
    <name evidence="6" type="ORF">SDC9_177912</name>
</gene>
<dbReference type="SUPFAM" id="SSF56954">
    <property type="entry name" value="Outer membrane efflux proteins (OEP)"/>
    <property type="match status" value="1"/>
</dbReference>
<keyword evidence="3" id="KW-0812">Transmembrane</keyword>
<name>A0A645GUA8_9ZZZZ</name>
<dbReference type="PANTHER" id="PTHR30026:SF23">
    <property type="entry name" value="TO APRF-PUTATIVE OUTER MEMBRANE EFFLUX PROTEIN OR SECRETED ALKALINE PHOSPHATASE-RELATED"/>
    <property type="match status" value="1"/>
</dbReference>
<evidence type="ECO:0000256" key="4">
    <source>
        <dbReference type="ARBA" id="ARBA00023136"/>
    </source>
</evidence>